<dbReference type="SUPFAM" id="SSF52833">
    <property type="entry name" value="Thioredoxin-like"/>
    <property type="match status" value="1"/>
</dbReference>
<comment type="similarity">
    <text evidence="3">Belongs to the peroxiredoxin family. Prx5 subfamily.</text>
</comment>
<dbReference type="Proteomes" id="UP001652564">
    <property type="component" value="Unassembled WGS sequence"/>
</dbReference>
<keyword evidence="1 3" id="KW-0575">Peroxidase</keyword>
<comment type="caution">
    <text evidence="5">The sequence shown here is derived from an EMBL/GenBank/DDBJ whole genome shotgun (WGS) entry which is preliminary data.</text>
</comment>
<keyword evidence="3" id="KW-0676">Redox-active center</keyword>
<evidence type="ECO:0000313" key="6">
    <source>
        <dbReference type="Proteomes" id="UP001652564"/>
    </source>
</evidence>
<dbReference type="EMBL" id="JAOWKZ010000004">
    <property type="protein sequence ID" value="MCV2873649.1"/>
    <property type="molecule type" value="Genomic_DNA"/>
</dbReference>
<dbReference type="EC" id="1.11.1.27" evidence="3"/>
<evidence type="ECO:0000256" key="1">
    <source>
        <dbReference type="ARBA" id="ARBA00022559"/>
    </source>
</evidence>
<accession>A0ABT2ZR79</accession>
<comment type="catalytic activity">
    <reaction evidence="3">
        <text>a hydroperoxide + 2 glutathione = an alcohol + glutathione disulfide + H2O</text>
        <dbReference type="Rhea" id="RHEA:62632"/>
        <dbReference type="ChEBI" id="CHEBI:15377"/>
        <dbReference type="ChEBI" id="CHEBI:30879"/>
        <dbReference type="ChEBI" id="CHEBI:35924"/>
        <dbReference type="ChEBI" id="CHEBI:57925"/>
        <dbReference type="ChEBI" id="CHEBI:58297"/>
        <dbReference type="EC" id="1.11.1.27"/>
    </reaction>
</comment>
<proteinExistence type="inferred from homology"/>
<evidence type="ECO:0000256" key="3">
    <source>
        <dbReference type="RuleBase" id="RU366011"/>
    </source>
</evidence>
<comment type="function">
    <text evidence="3">Thiol-specific peroxidase that catalyzes the reduction of hydrogen peroxide and organic hydroperoxides to water and alcohols, respectively. Plays a role in cell protection against oxidative stress by detoxifying peroxides.</text>
</comment>
<evidence type="ECO:0000256" key="2">
    <source>
        <dbReference type="ARBA" id="ARBA00023002"/>
    </source>
</evidence>
<dbReference type="InterPro" id="IPR036249">
    <property type="entry name" value="Thioredoxin-like_sf"/>
</dbReference>
<dbReference type="Pfam" id="PF08534">
    <property type="entry name" value="Redoxin"/>
    <property type="match status" value="1"/>
</dbReference>
<keyword evidence="3" id="KW-0049">Antioxidant</keyword>
<gene>
    <name evidence="5" type="ORF">OEZ71_15220</name>
</gene>
<reference evidence="5 6" key="1">
    <citation type="submission" date="2022-10" db="EMBL/GenBank/DDBJ databases">
        <title>Defluviimonas sp. nov., isolated from ocean surface sediments.</title>
        <authorList>
            <person name="He W."/>
            <person name="Wang L."/>
            <person name="Zhang D.-F."/>
        </authorList>
    </citation>
    <scope>NUCLEOTIDE SEQUENCE [LARGE SCALE GENOMIC DNA]</scope>
    <source>
        <strain evidence="5 6">WL0050</strain>
    </source>
</reference>
<dbReference type="PANTHER" id="PTHR10430">
    <property type="entry name" value="PEROXIREDOXIN"/>
    <property type="match status" value="1"/>
</dbReference>
<organism evidence="5 6">
    <name type="scientific">Albidovulum litorale</name>
    <dbReference type="NCBI Taxonomy" id="2984134"/>
    <lineage>
        <taxon>Bacteria</taxon>
        <taxon>Pseudomonadati</taxon>
        <taxon>Pseudomonadota</taxon>
        <taxon>Alphaproteobacteria</taxon>
        <taxon>Rhodobacterales</taxon>
        <taxon>Paracoccaceae</taxon>
        <taxon>Albidovulum</taxon>
    </lineage>
</organism>
<sequence>MALSKGDRLPEATFVEMGKDGPKEVNLSERLKGRKVVVFGLPGAYTGPCSTIHIPSFIKTAADFRAKGVDEIICVSVNDPFVLKAWGESTGATAAGISFLGDADGSFTKALGMDFTAPQIGLIGRSNRYALVLDDGVITASKVDKPGVCDISTGEHLLAEL</sequence>
<dbReference type="PANTHER" id="PTHR10430:SF16">
    <property type="entry name" value="PEROXIREDOXIN-5, MITOCHONDRIAL"/>
    <property type="match status" value="1"/>
</dbReference>
<keyword evidence="2 3" id="KW-0560">Oxidoreductase</keyword>
<feature type="domain" description="Thioredoxin" evidence="4">
    <location>
        <begin position="3"/>
        <end position="161"/>
    </location>
</feature>
<keyword evidence="6" id="KW-1185">Reference proteome</keyword>
<dbReference type="Gene3D" id="3.40.30.10">
    <property type="entry name" value="Glutaredoxin"/>
    <property type="match status" value="1"/>
</dbReference>
<name>A0ABT2ZR79_9RHOB</name>
<dbReference type="CDD" id="cd03013">
    <property type="entry name" value="PRX5_like"/>
    <property type="match status" value="1"/>
</dbReference>
<evidence type="ECO:0000313" key="5">
    <source>
        <dbReference type="EMBL" id="MCV2873649.1"/>
    </source>
</evidence>
<evidence type="ECO:0000259" key="4">
    <source>
        <dbReference type="PROSITE" id="PS51352"/>
    </source>
</evidence>
<dbReference type="InterPro" id="IPR013766">
    <property type="entry name" value="Thioredoxin_domain"/>
</dbReference>
<dbReference type="InterPro" id="IPR037944">
    <property type="entry name" value="PRX5-like"/>
</dbReference>
<protein>
    <recommendedName>
        <fullName evidence="3">Glutathione-dependent peroxiredoxin</fullName>
        <ecNumber evidence="3">1.11.1.27</ecNumber>
    </recommendedName>
</protein>
<dbReference type="InterPro" id="IPR013740">
    <property type="entry name" value="Redoxin"/>
</dbReference>
<dbReference type="PROSITE" id="PS51352">
    <property type="entry name" value="THIOREDOXIN_2"/>
    <property type="match status" value="1"/>
</dbReference>
<dbReference type="RefSeq" id="WP_263740887.1">
    <property type="nucleotide sequence ID" value="NZ_JAOWKZ010000004.1"/>
</dbReference>